<dbReference type="Proteomes" id="UP000033831">
    <property type="component" value="Unassembled WGS sequence"/>
</dbReference>
<organism evidence="2 3">
    <name type="scientific">Candidatus Nomurabacteria bacterium GW2011_GWF2_43_8</name>
    <dbReference type="NCBI Taxonomy" id="1618779"/>
    <lineage>
        <taxon>Bacteria</taxon>
        <taxon>Candidatus Nomuraibacteriota</taxon>
    </lineage>
</organism>
<dbReference type="EMBL" id="LCGX01000007">
    <property type="protein sequence ID" value="KKT24830.1"/>
    <property type="molecule type" value="Genomic_DNA"/>
</dbReference>
<protein>
    <submittedName>
        <fullName evidence="2">Uncharacterized protein</fullName>
    </submittedName>
</protein>
<sequence>METANQNDIFGDSIFGSSYLNPEYLFDKITFYIKQFFLYITSEQATNVWKTVLFIFSMFFLTIICYVVIRMFEIRAKEHKHLHHEIDEYARNKAEYEKRLREEVGGSKNVHWGLVLNYLFSQHKSDWKLAIIEADAMLEGLLEQMGFQGDTLGDRLKSANQENFPQLTTAWEVHTIRNKIAHEGLAFELSQHEAKRVIALYEQIFHGYGYI</sequence>
<reference evidence="2 3" key="1">
    <citation type="journal article" date="2015" name="Nature">
        <title>rRNA introns, odd ribosomes, and small enigmatic genomes across a large radiation of phyla.</title>
        <authorList>
            <person name="Brown C.T."/>
            <person name="Hug L.A."/>
            <person name="Thomas B.C."/>
            <person name="Sharon I."/>
            <person name="Castelle C.J."/>
            <person name="Singh A."/>
            <person name="Wilkins M.J."/>
            <person name="Williams K.H."/>
            <person name="Banfield J.F."/>
        </authorList>
    </citation>
    <scope>NUCLEOTIDE SEQUENCE [LARGE SCALE GENOMIC DNA]</scope>
</reference>
<evidence type="ECO:0000313" key="2">
    <source>
        <dbReference type="EMBL" id="KKT24830.1"/>
    </source>
</evidence>
<proteinExistence type="predicted"/>
<keyword evidence="1" id="KW-0472">Membrane</keyword>
<evidence type="ECO:0000256" key="1">
    <source>
        <dbReference type="SAM" id="Phobius"/>
    </source>
</evidence>
<evidence type="ECO:0000313" key="3">
    <source>
        <dbReference type="Proteomes" id="UP000033831"/>
    </source>
</evidence>
<accession>A0A0G1FR40</accession>
<gene>
    <name evidence="2" type="ORF">UW07_C0007G0009</name>
</gene>
<comment type="caution">
    <text evidence="2">The sequence shown here is derived from an EMBL/GenBank/DDBJ whole genome shotgun (WGS) entry which is preliminary data.</text>
</comment>
<name>A0A0G1FR40_9BACT</name>
<dbReference type="AlphaFoldDB" id="A0A0G1FR40"/>
<keyword evidence="1" id="KW-0812">Transmembrane</keyword>
<feature type="transmembrane region" description="Helical" evidence="1">
    <location>
        <begin position="48"/>
        <end position="69"/>
    </location>
</feature>
<keyword evidence="1" id="KW-1133">Transmembrane helix</keyword>